<dbReference type="InterPro" id="IPR017441">
    <property type="entry name" value="Protein_kinase_ATP_BS"/>
</dbReference>
<dbReference type="GO" id="GO:0005524">
    <property type="term" value="F:ATP binding"/>
    <property type="evidence" value="ECO:0007669"/>
    <property type="project" value="UniProtKB-UniRule"/>
</dbReference>
<organism evidence="8 9">
    <name type="scientific">Olea europaea subsp. europaea</name>
    <dbReference type="NCBI Taxonomy" id="158383"/>
    <lineage>
        <taxon>Eukaryota</taxon>
        <taxon>Viridiplantae</taxon>
        <taxon>Streptophyta</taxon>
        <taxon>Embryophyta</taxon>
        <taxon>Tracheophyta</taxon>
        <taxon>Spermatophyta</taxon>
        <taxon>Magnoliopsida</taxon>
        <taxon>eudicotyledons</taxon>
        <taxon>Gunneridae</taxon>
        <taxon>Pentapetalae</taxon>
        <taxon>asterids</taxon>
        <taxon>lamiids</taxon>
        <taxon>Lamiales</taxon>
        <taxon>Oleaceae</taxon>
        <taxon>Oleeae</taxon>
        <taxon>Olea</taxon>
    </lineage>
</organism>
<evidence type="ECO:0000256" key="1">
    <source>
        <dbReference type="ARBA" id="ARBA00022679"/>
    </source>
</evidence>
<feature type="domain" description="Protein kinase" evidence="7">
    <location>
        <begin position="16"/>
        <end position="300"/>
    </location>
</feature>
<dbReference type="InterPro" id="IPR011009">
    <property type="entry name" value="Kinase-like_dom_sf"/>
</dbReference>
<keyword evidence="3 8" id="KW-0418">Kinase</keyword>
<dbReference type="Gramene" id="OE9A120482T1">
    <property type="protein sequence ID" value="OE9A120482C1"/>
    <property type="gene ID" value="OE9A120482"/>
</dbReference>
<keyword evidence="4 5" id="KW-0067">ATP-binding</keyword>
<keyword evidence="2 5" id="KW-0547">Nucleotide-binding</keyword>
<evidence type="ECO:0000313" key="9">
    <source>
        <dbReference type="Proteomes" id="UP000594638"/>
    </source>
</evidence>
<dbReference type="OrthoDB" id="4062651at2759"/>
<comment type="similarity">
    <text evidence="6">Belongs to the protein kinase superfamily.</text>
</comment>
<evidence type="ECO:0000256" key="2">
    <source>
        <dbReference type="ARBA" id="ARBA00022741"/>
    </source>
</evidence>
<dbReference type="Gene3D" id="1.10.510.10">
    <property type="entry name" value="Transferase(Phosphotransferase) domain 1"/>
    <property type="match status" value="1"/>
</dbReference>
<evidence type="ECO:0000256" key="3">
    <source>
        <dbReference type="ARBA" id="ARBA00022777"/>
    </source>
</evidence>
<dbReference type="PANTHER" id="PTHR46146:SF23">
    <property type="entry name" value="PROTEIN KINASE DOMAIN-CONTAINING PROTEIN"/>
    <property type="match status" value="1"/>
</dbReference>
<feature type="binding site" evidence="5">
    <location>
        <position position="45"/>
    </location>
    <ligand>
        <name>ATP</name>
        <dbReference type="ChEBI" id="CHEBI:30616"/>
    </ligand>
</feature>
<comment type="caution">
    <text evidence="8">The sequence shown here is derived from an EMBL/GenBank/DDBJ whole genome shotgun (WGS) entry which is preliminary data.</text>
</comment>
<dbReference type="PANTHER" id="PTHR46146">
    <property type="entry name" value="SERINE/THREONINE-PROTEIN KINASE-LIKE PROTEIN CCR4"/>
    <property type="match status" value="1"/>
</dbReference>
<evidence type="ECO:0000256" key="5">
    <source>
        <dbReference type="PROSITE-ProRule" id="PRU10141"/>
    </source>
</evidence>
<dbReference type="InterPro" id="IPR000719">
    <property type="entry name" value="Prot_kinase_dom"/>
</dbReference>
<dbReference type="SMART" id="SM00220">
    <property type="entry name" value="S_TKc"/>
    <property type="match status" value="1"/>
</dbReference>
<dbReference type="PROSITE" id="PS00107">
    <property type="entry name" value="PROTEIN_KINASE_ATP"/>
    <property type="match status" value="1"/>
</dbReference>
<dbReference type="GO" id="GO:0004674">
    <property type="term" value="F:protein serine/threonine kinase activity"/>
    <property type="evidence" value="ECO:0007669"/>
    <property type="project" value="UniProtKB-KW"/>
</dbReference>
<evidence type="ECO:0000259" key="7">
    <source>
        <dbReference type="PROSITE" id="PS50011"/>
    </source>
</evidence>
<proteinExistence type="inferred from homology"/>
<dbReference type="Proteomes" id="UP000594638">
    <property type="component" value="Unassembled WGS sequence"/>
</dbReference>
<accession>A0A8S0RSA2</accession>
<keyword evidence="1" id="KW-0808">Transferase</keyword>
<dbReference type="EMBL" id="CACTIH010003692">
    <property type="protein sequence ID" value="CAA2982351.1"/>
    <property type="molecule type" value="Genomic_DNA"/>
</dbReference>
<dbReference type="Pfam" id="PF00069">
    <property type="entry name" value="Pkinase"/>
    <property type="match status" value="1"/>
</dbReference>
<evidence type="ECO:0000256" key="4">
    <source>
        <dbReference type="ARBA" id="ARBA00022840"/>
    </source>
</evidence>
<sequence length="356" mass="40045">MNEYKLEEIVEATENFDQSRVIGKGSHGFVYRGILKDGKFVAIKKQSPGLQKLQDNTKLKNEACILSSLPHNPYLISLLGTSHDSFKNKLLVMEHMPKGTLYEALHLADDDDERTLDWPHRLKTAIQIAKAVQFLHEENPPVVHRDIKSANILFDQNHDAKLADFGLAIRMDGEDSLSRPAAGTIGYLDPCYTVPSKLSTKVDVFSYGVLLFEIISGRKAIDVSRKPAAIVEWASTLIEKRRFLDICDERIELPHYMESSIKKLIFIASHCVSLIENLRPSMAEIVVQLGKSAIDERPVVRFPLWTSFLCGFALQRWQRKLGSKTDSTEINNKGNSNGVNISKGALLVREIFAEIT</sequence>
<dbReference type="InterPro" id="IPR008271">
    <property type="entry name" value="Ser/Thr_kinase_AS"/>
</dbReference>
<dbReference type="SUPFAM" id="SSF56112">
    <property type="entry name" value="Protein kinase-like (PK-like)"/>
    <property type="match status" value="1"/>
</dbReference>
<keyword evidence="6" id="KW-0723">Serine/threonine-protein kinase</keyword>
<name>A0A8S0RSA2_OLEEU</name>
<dbReference type="AlphaFoldDB" id="A0A8S0RSA2"/>
<dbReference type="PROSITE" id="PS50011">
    <property type="entry name" value="PROTEIN_KINASE_DOM"/>
    <property type="match status" value="1"/>
</dbReference>
<dbReference type="PROSITE" id="PS00108">
    <property type="entry name" value="PROTEIN_KINASE_ST"/>
    <property type="match status" value="1"/>
</dbReference>
<dbReference type="Gene3D" id="3.30.200.20">
    <property type="entry name" value="Phosphorylase Kinase, domain 1"/>
    <property type="match status" value="1"/>
</dbReference>
<protein>
    <submittedName>
        <fullName evidence="8">Serine threonine- kinase At5g23170</fullName>
    </submittedName>
</protein>
<evidence type="ECO:0000313" key="8">
    <source>
        <dbReference type="EMBL" id="CAA2982351.1"/>
    </source>
</evidence>
<keyword evidence="9" id="KW-1185">Reference proteome</keyword>
<gene>
    <name evidence="8" type="ORF">OLEA9_A120482</name>
</gene>
<evidence type="ECO:0000256" key="6">
    <source>
        <dbReference type="RuleBase" id="RU000304"/>
    </source>
</evidence>
<reference evidence="8 9" key="1">
    <citation type="submission" date="2019-12" db="EMBL/GenBank/DDBJ databases">
        <authorList>
            <person name="Alioto T."/>
            <person name="Alioto T."/>
            <person name="Gomez Garrido J."/>
        </authorList>
    </citation>
    <scope>NUCLEOTIDE SEQUENCE [LARGE SCALE GENOMIC DNA]</scope>
</reference>